<evidence type="ECO:0000256" key="1">
    <source>
        <dbReference type="SAM" id="Phobius"/>
    </source>
</evidence>
<dbReference type="RefSeq" id="XP_056069742.1">
    <property type="nucleotide sequence ID" value="XM_056215495.1"/>
</dbReference>
<reference evidence="2" key="1">
    <citation type="submission" date="2022-10" db="EMBL/GenBank/DDBJ databases">
        <title>Tapping the CABI collections for fungal endophytes: first genome assemblies for Collariella, Neodidymelliopsis, Ascochyta clinopodiicola, Didymella pomorum, Didymosphaeria variabile, Neocosmospora piperis and Neocucurbitaria cava.</title>
        <authorList>
            <person name="Hill R."/>
        </authorList>
    </citation>
    <scope>NUCLEOTIDE SEQUENCE</scope>
    <source>
        <strain evidence="2">IMI 356815</strain>
    </source>
</reference>
<dbReference type="GeneID" id="80910258"/>
<protein>
    <submittedName>
        <fullName evidence="2">Uncharacterized protein</fullName>
    </submittedName>
</protein>
<organism evidence="2 3">
    <name type="scientific">Didymosphaeria variabile</name>
    <dbReference type="NCBI Taxonomy" id="1932322"/>
    <lineage>
        <taxon>Eukaryota</taxon>
        <taxon>Fungi</taxon>
        <taxon>Dikarya</taxon>
        <taxon>Ascomycota</taxon>
        <taxon>Pezizomycotina</taxon>
        <taxon>Dothideomycetes</taxon>
        <taxon>Pleosporomycetidae</taxon>
        <taxon>Pleosporales</taxon>
        <taxon>Massarineae</taxon>
        <taxon>Didymosphaeriaceae</taxon>
        <taxon>Didymosphaeria</taxon>
    </lineage>
</organism>
<accession>A0A9W9CA73</accession>
<feature type="transmembrane region" description="Helical" evidence="1">
    <location>
        <begin position="6"/>
        <end position="29"/>
    </location>
</feature>
<keyword evidence="3" id="KW-1185">Reference proteome</keyword>
<evidence type="ECO:0000313" key="2">
    <source>
        <dbReference type="EMBL" id="KAJ4351386.1"/>
    </source>
</evidence>
<keyword evidence="1" id="KW-1133">Transmembrane helix</keyword>
<keyword evidence="1" id="KW-0472">Membrane</keyword>
<sequence>MSASLFLAVLAIAAIYFAIYIYTVCMIVETVVHTTLLSTSTRLRTILSKVIAAISLAIYTICTLVDTMAHTTLLSTSTRLRASVSQLMLDFASDIDISSSDEPAHILDDTSIDTASHKERATVHGQATAMKSQRCGTKRQVRMPAIVQVPTGGYNCAVM</sequence>
<keyword evidence="1" id="KW-0812">Transmembrane</keyword>
<comment type="caution">
    <text evidence="2">The sequence shown here is derived from an EMBL/GenBank/DDBJ whole genome shotgun (WGS) entry which is preliminary data.</text>
</comment>
<gene>
    <name evidence="2" type="ORF">N0V89_006728</name>
</gene>
<name>A0A9W9CA73_9PLEO</name>
<dbReference type="Proteomes" id="UP001140513">
    <property type="component" value="Unassembled WGS sequence"/>
</dbReference>
<dbReference type="EMBL" id="JAPEUX010000005">
    <property type="protein sequence ID" value="KAJ4351386.1"/>
    <property type="molecule type" value="Genomic_DNA"/>
</dbReference>
<proteinExistence type="predicted"/>
<evidence type="ECO:0000313" key="3">
    <source>
        <dbReference type="Proteomes" id="UP001140513"/>
    </source>
</evidence>
<feature type="transmembrane region" description="Helical" evidence="1">
    <location>
        <begin position="50"/>
        <end position="69"/>
    </location>
</feature>
<dbReference type="AlphaFoldDB" id="A0A9W9CA73"/>